<dbReference type="Proteomes" id="UP000076023">
    <property type="component" value="Unassembled WGS sequence"/>
</dbReference>
<name>A0A146G8P9_TERSA</name>
<accession>A0A146G8P9</accession>
<dbReference type="STRING" id="690879.TSACC_21677"/>
<evidence type="ECO:0000313" key="2">
    <source>
        <dbReference type="Proteomes" id="UP000076023"/>
    </source>
</evidence>
<reference evidence="2" key="1">
    <citation type="journal article" date="2017" name="Genome Announc.">
        <title>Draft Genome Sequence of Terrimicrobium sacchariphilum NM-5T, a Facultative Anaerobic Soil Bacterium of the Class Spartobacteria.</title>
        <authorList>
            <person name="Qiu Y.L."/>
            <person name="Tourlousse D.M."/>
            <person name="Matsuura N."/>
            <person name="Ohashi A."/>
            <person name="Sekiguchi Y."/>
        </authorList>
    </citation>
    <scope>NUCLEOTIDE SEQUENCE [LARGE SCALE GENOMIC DNA]</scope>
    <source>
        <strain evidence="2">NM-5</strain>
    </source>
</reference>
<proteinExistence type="predicted"/>
<evidence type="ECO:0000313" key="1">
    <source>
        <dbReference type="EMBL" id="GAT33264.1"/>
    </source>
</evidence>
<dbReference type="AlphaFoldDB" id="A0A146G8P9"/>
<dbReference type="InParanoid" id="A0A146G8P9"/>
<sequence>MLPLTIIHKEPNGREHEVLCDLSRDGDEIAARSLENVYGWEWNAKLEGWDRTREPIITEWQRMELSDADYGRAERAFNEQSLFMALQNRDFLKRTAAGGRERQENN</sequence>
<protein>
    <submittedName>
        <fullName evidence="1">Uncharacterized protein</fullName>
    </submittedName>
</protein>
<gene>
    <name evidence="1" type="ORF">TSACC_21677</name>
</gene>
<keyword evidence="2" id="KW-1185">Reference proteome</keyword>
<comment type="caution">
    <text evidence="1">The sequence shown here is derived from an EMBL/GenBank/DDBJ whole genome shotgun (WGS) entry which is preliminary data.</text>
</comment>
<dbReference type="EMBL" id="BDCO01000002">
    <property type="protein sequence ID" value="GAT33264.1"/>
    <property type="molecule type" value="Genomic_DNA"/>
</dbReference>
<organism evidence="1 2">
    <name type="scientific">Terrimicrobium sacchariphilum</name>
    <dbReference type="NCBI Taxonomy" id="690879"/>
    <lineage>
        <taxon>Bacteria</taxon>
        <taxon>Pseudomonadati</taxon>
        <taxon>Verrucomicrobiota</taxon>
        <taxon>Terrimicrobiia</taxon>
        <taxon>Terrimicrobiales</taxon>
        <taxon>Terrimicrobiaceae</taxon>
        <taxon>Terrimicrobium</taxon>
    </lineage>
</organism>
<dbReference type="RefSeq" id="WP_075079019.1">
    <property type="nucleotide sequence ID" value="NZ_BDCO01000002.1"/>
</dbReference>